<keyword evidence="2" id="KW-0378">Hydrolase</keyword>
<name>A0A9D1GSR0_9FIRM</name>
<reference evidence="2" key="1">
    <citation type="submission" date="2020-10" db="EMBL/GenBank/DDBJ databases">
        <authorList>
            <person name="Gilroy R."/>
        </authorList>
    </citation>
    <scope>NUCLEOTIDE SEQUENCE</scope>
    <source>
        <strain evidence="2">CHK33-4379</strain>
    </source>
</reference>
<dbReference type="PANTHER" id="PTHR46438:SF11">
    <property type="entry name" value="LIPASE-RELATED"/>
    <property type="match status" value="1"/>
</dbReference>
<dbReference type="Gene3D" id="3.40.50.1820">
    <property type="entry name" value="alpha/beta hydrolase"/>
    <property type="match status" value="1"/>
</dbReference>
<dbReference type="GO" id="GO:0016787">
    <property type="term" value="F:hydrolase activity"/>
    <property type="evidence" value="ECO:0007669"/>
    <property type="project" value="UniProtKB-KW"/>
</dbReference>
<dbReference type="PANTHER" id="PTHR46438">
    <property type="entry name" value="ALPHA/BETA-HYDROLASES SUPERFAMILY PROTEIN"/>
    <property type="match status" value="1"/>
</dbReference>
<protein>
    <submittedName>
        <fullName evidence="2">Alpha/beta hydrolase</fullName>
    </submittedName>
</protein>
<feature type="domain" description="AB hydrolase-1" evidence="1">
    <location>
        <begin position="24"/>
        <end position="244"/>
    </location>
</feature>
<dbReference type="PRINTS" id="PR00111">
    <property type="entry name" value="ABHYDROLASE"/>
</dbReference>
<dbReference type="InterPro" id="IPR029058">
    <property type="entry name" value="AB_hydrolase_fold"/>
</dbReference>
<dbReference type="SUPFAM" id="SSF53474">
    <property type="entry name" value="alpha/beta-Hydrolases"/>
    <property type="match status" value="1"/>
</dbReference>
<dbReference type="InterPro" id="IPR000073">
    <property type="entry name" value="AB_hydrolase_1"/>
</dbReference>
<dbReference type="Proteomes" id="UP000824136">
    <property type="component" value="Unassembled WGS sequence"/>
</dbReference>
<accession>A0A9D1GSR0</accession>
<proteinExistence type="predicted"/>
<evidence type="ECO:0000313" key="2">
    <source>
        <dbReference type="EMBL" id="HIT58526.1"/>
    </source>
</evidence>
<dbReference type="EMBL" id="DVLL01000010">
    <property type="protein sequence ID" value="HIT58526.1"/>
    <property type="molecule type" value="Genomic_DNA"/>
</dbReference>
<evidence type="ECO:0000259" key="1">
    <source>
        <dbReference type="Pfam" id="PF00561"/>
    </source>
</evidence>
<gene>
    <name evidence="2" type="ORF">IAC39_02265</name>
</gene>
<comment type="caution">
    <text evidence="2">The sequence shown here is derived from an EMBL/GenBank/DDBJ whole genome shotgun (WGS) entry which is preliminary data.</text>
</comment>
<dbReference type="AlphaFoldDB" id="A0A9D1GSR0"/>
<evidence type="ECO:0000313" key="3">
    <source>
        <dbReference type="Proteomes" id="UP000824136"/>
    </source>
</evidence>
<sequence length="259" mass="28491">MTANIDKLNINYSSTGVCESDECVLFLHGWGANLTLFEGLMATVSKKYKAVALDLPGFGKSDEPSEPWSVDDYAEFVIKFISQLSLKPVALIGHSFGGRLMIKLLANKLLPSVKYAVFIDAAGIKPKRTARQKLSLALYKCGKLVLSCPPVKALFPDTLERLRKKRASEDYQNATPIMRQTLVKVVNEDLTKLLPKIQVPSLLIWGTADTATPISDGESFERLIPDAGLVRVQGAGHYSFLQAPELCSRAISSFLKIPY</sequence>
<dbReference type="Pfam" id="PF00561">
    <property type="entry name" value="Abhydrolase_1"/>
    <property type="match status" value="1"/>
</dbReference>
<organism evidence="2 3">
    <name type="scientific">Candidatus Faeciplasma pullistercoris</name>
    <dbReference type="NCBI Taxonomy" id="2840800"/>
    <lineage>
        <taxon>Bacteria</taxon>
        <taxon>Bacillati</taxon>
        <taxon>Bacillota</taxon>
        <taxon>Clostridia</taxon>
        <taxon>Eubacteriales</taxon>
        <taxon>Oscillospiraceae</taxon>
        <taxon>Oscillospiraceae incertae sedis</taxon>
        <taxon>Candidatus Faeciplasma</taxon>
    </lineage>
</organism>
<reference evidence="2" key="2">
    <citation type="journal article" date="2021" name="PeerJ">
        <title>Extensive microbial diversity within the chicken gut microbiome revealed by metagenomics and culture.</title>
        <authorList>
            <person name="Gilroy R."/>
            <person name="Ravi A."/>
            <person name="Getino M."/>
            <person name="Pursley I."/>
            <person name="Horton D.L."/>
            <person name="Alikhan N.F."/>
            <person name="Baker D."/>
            <person name="Gharbi K."/>
            <person name="Hall N."/>
            <person name="Watson M."/>
            <person name="Adriaenssens E.M."/>
            <person name="Foster-Nyarko E."/>
            <person name="Jarju S."/>
            <person name="Secka A."/>
            <person name="Antonio M."/>
            <person name="Oren A."/>
            <person name="Chaudhuri R.R."/>
            <person name="La Ragione R."/>
            <person name="Hildebrand F."/>
            <person name="Pallen M.J."/>
        </authorList>
    </citation>
    <scope>NUCLEOTIDE SEQUENCE</scope>
    <source>
        <strain evidence="2">CHK33-4379</strain>
    </source>
</reference>